<dbReference type="InParanoid" id="B8C2T2"/>
<reference evidence="2 3" key="1">
    <citation type="journal article" date="2004" name="Science">
        <title>The genome of the diatom Thalassiosira pseudonana: ecology, evolution, and metabolism.</title>
        <authorList>
            <person name="Armbrust E.V."/>
            <person name="Berges J.A."/>
            <person name="Bowler C."/>
            <person name="Green B.R."/>
            <person name="Martinez D."/>
            <person name="Putnam N.H."/>
            <person name="Zhou S."/>
            <person name="Allen A.E."/>
            <person name="Apt K.E."/>
            <person name="Bechner M."/>
            <person name="Brzezinski M.A."/>
            <person name="Chaal B.K."/>
            <person name="Chiovitti A."/>
            <person name="Davis A.K."/>
            <person name="Demarest M.S."/>
            <person name="Detter J.C."/>
            <person name="Glavina T."/>
            <person name="Goodstein D."/>
            <person name="Hadi M.Z."/>
            <person name="Hellsten U."/>
            <person name="Hildebrand M."/>
            <person name="Jenkins B.D."/>
            <person name="Jurka J."/>
            <person name="Kapitonov V.V."/>
            <person name="Kroger N."/>
            <person name="Lau W.W."/>
            <person name="Lane T.W."/>
            <person name="Larimer F.W."/>
            <person name="Lippmeier J.C."/>
            <person name="Lucas S."/>
            <person name="Medina M."/>
            <person name="Montsant A."/>
            <person name="Obornik M."/>
            <person name="Parker M.S."/>
            <person name="Palenik B."/>
            <person name="Pazour G.J."/>
            <person name="Richardson P.M."/>
            <person name="Rynearson T.A."/>
            <person name="Saito M.A."/>
            <person name="Schwartz D.C."/>
            <person name="Thamatrakoln K."/>
            <person name="Valentin K."/>
            <person name="Vardi A."/>
            <person name="Wilkerson F.P."/>
            <person name="Rokhsar D.S."/>
        </authorList>
    </citation>
    <scope>NUCLEOTIDE SEQUENCE [LARGE SCALE GENOMIC DNA]</scope>
    <source>
        <strain evidence="2 3">CCMP1335</strain>
    </source>
</reference>
<protein>
    <submittedName>
        <fullName evidence="2">Uncharacterized protein</fullName>
    </submittedName>
</protein>
<dbReference type="PaxDb" id="35128-Thaps22721"/>
<dbReference type="AlphaFoldDB" id="B8C2T2"/>
<accession>B8C2T2</accession>
<feature type="compositionally biased region" description="Basic residues" evidence="1">
    <location>
        <begin position="488"/>
        <end position="498"/>
    </location>
</feature>
<dbReference type="HOGENOM" id="CLU_453831_0_0_1"/>
<name>B8C2T2_THAPS</name>
<feature type="region of interest" description="Disordered" evidence="1">
    <location>
        <begin position="477"/>
        <end position="511"/>
    </location>
</feature>
<proteinExistence type="predicted"/>
<evidence type="ECO:0000313" key="2">
    <source>
        <dbReference type="EMBL" id="EED92439.1"/>
    </source>
</evidence>
<dbReference type="KEGG" id="tps:THAPSDRAFT_22721"/>
<keyword evidence="3" id="KW-1185">Reference proteome</keyword>
<dbReference type="GeneID" id="7450051"/>
<gene>
    <name evidence="2" type="ORF">THAPSDRAFT_22721</name>
</gene>
<sequence length="602" mass="67947">MEKGDTVELLTNYGDHYEGVRERKGYGKANLNDGLGGDDDDKSRLMRNIVERKSIDDLIASMAFLEMYYLVEYLNDSIFQPVKVATENQSATLCPRDLMARRKFHWLALRLEGRLNQLTEIANNTPDDQLISKHQNVKPQCNGWCEKKYPRFVSALHKMIREWHLPSIDAIPSLSQNTNTKDPTKSVQDVLIDEISEELLYQVNSNPTGPLLPKPMDPALWCKSAIDLTKHIVHSIARYMFCECGTDASKKENLLTCILESAKKTAQDVRNASQAINIQRNVLTNEAIDQWILLLAFKSFGQKIDPDQISSPSSPPNQSMINMYDFPTPIRFGTAAAMAEIQAYQDATELLSLDSYASPSVLAKLNDCRLSMISQYNPSSLEDVTKRRQQHHWMPRDVSSFKRGVVRVNEHWYLLNQVMLVVHVLVSNCVDWSSTGGDVIMYNLKKLCSAIHVDIKIAEIVLSQGAVNPIFPSVETKEKGADGSLKTSSRKSGSKRAGKGPVAKKSSAGSPSKEYLKRNIVFDGPCDHYKGWFIQKIKRHTGDHTDSYWYHPDLPGAKVRSRTGMNHLLELMRENGMDMKTAYESTIKNIGTKFFEGRACFT</sequence>
<evidence type="ECO:0000256" key="1">
    <source>
        <dbReference type="SAM" id="MobiDB-lite"/>
    </source>
</evidence>
<organism evidence="2 3">
    <name type="scientific">Thalassiosira pseudonana</name>
    <name type="common">Marine diatom</name>
    <name type="synonym">Cyclotella nana</name>
    <dbReference type="NCBI Taxonomy" id="35128"/>
    <lineage>
        <taxon>Eukaryota</taxon>
        <taxon>Sar</taxon>
        <taxon>Stramenopiles</taxon>
        <taxon>Ochrophyta</taxon>
        <taxon>Bacillariophyta</taxon>
        <taxon>Coscinodiscophyceae</taxon>
        <taxon>Thalassiosirophycidae</taxon>
        <taxon>Thalassiosirales</taxon>
        <taxon>Thalassiosiraceae</taxon>
        <taxon>Thalassiosira</taxon>
    </lineage>
</organism>
<evidence type="ECO:0000313" key="3">
    <source>
        <dbReference type="Proteomes" id="UP000001449"/>
    </source>
</evidence>
<dbReference type="EMBL" id="CM000642">
    <property type="protein sequence ID" value="EED92439.1"/>
    <property type="molecule type" value="Genomic_DNA"/>
</dbReference>
<dbReference type="RefSeq" id="XP_002290687.1">
    <property type="nucleotide sequence ID" value="XM_002290651.1"/>
</dbReference>
<dbReference type="eggNOG" id="ENOG502SPV5">
    <property type="taxonomic scope" value="Eukaryota"/>
</dbReference>
<dbReference type="Proteomes" id="UP000001449">
    <property type="component" value="Chromosome 5"/>
</dbReference>
<reference evidence="2 3" key="2">
    <citation type="journal article" date="2008" name="Nature">
        <title>The Phaeodactylum genome reveals the evolutionary history of diatom genomes.</title>
        <authorList>
            <person name="Bowler C."/>
            <person name="Allen A.E."/>
            <person name="Badger J.H."/>
            <person name="Grimwood J."/>
            <person name="Jabbari K."/>
            <person name="Kuo A."/>
            <person name="Maheswari U."/>
            <person name="Martens C."/>
            <person name="Maumus F."/>
            <person name="Otillar R.P."/>
            <person name="Rayko E."/>
            <person name="Salamov A."/>
            <person name="Vandepoele K."/>
            <person name="Beszteri B."/>
            <person name="Gruber A."/>
            <person name="Heijde M."/>
            <person name="Katinka M."/>
            <person name="Mock T."/>
            <person name="Valentin K."/>
            <person name="Verret F."/>
            <person name="Berges J.A."/>
            <person name="Brownlee C."/>
            <person name="Cadoret J.P."/>
            <person name="Chiovitti A."/>
            <person name="Choi C.J."/>
            <person name="Coesel S."/>
            <person name="De Martino A."/>
            <person name="Detter J.C."/>
            <person name="Durkin C."/>
            <person name="Falciatore A."/>
            <person name="Fournet J."/>
            <person name="Haruta M."/>
            <person name="Huysman M.J."/>
            <person name="Jenkins B.D."/>
            <person name="Jiroutova K."/>
            <person name="Jorgensen R.E."/>
            <person name="Joubert Y."/>
            <person name="Kaplan A."/>
            <person name="Kroger N."/>
            <person name="Kroth P.G."/>
            <person name="La Roche J."/>
            <person name="Lindquist E."/>
            <person name="Lommer M."/>
            <person name="Martin-Jezequel V."/>
            <person name="Lopez P.J."/>
            <person name="Lucas S."/>
            <person name="Mangogna M."/>
            <person name="McGinnis K."/>
            <person name="Medlin L.K."/>
            <person name="Montsant A."/>
            <person name="Oudot-Le Secq M.P."/>
            <person name="Napoli C."/>
            <person name="Obornik M."/>
            <person name="Parker M.S."/>
            <person name="Petit J.L."/>
            <person name="Porcel B.M."/>
            <person name="Poulsen N."/>
            <person name="Robison M."/>
            <person name="Rychlewski L."/>
            <person name="Rynearson T.A."/>
            <person name="Schmutz J."/>
            <person name="Shapiro H."/>
            <person name="Siaut M."/>
            <person name="Stanley M."/>
            <person name="Sussman M.R."/>
            <person name="Taylor A.R."/>
            <person name="Vardi A."/>
            <person name="von Dassow P."/>
            <person name="Vyverman W."/>
            <person name="Willis A."/>
            <person name="Wyrwicz L.S."/>
            <person name="Rokhsar D.S."/>
            <person name="Weissenbach J."/>
            <person name="Armbrust E.V."/>
            <person name="Green B.R."/>
            <person name="Van de Peer Y."/>
            <person name="Grigoriev I.V."/>
        </authorList>
    </citation>
    <scope>NUCLEOTIDE SEQUENCE [LARGE SCALE GENOMIC DNA]</scope>
    <source>
        <strain evidence="2 3">CCMP1335</strain>
    </source>
</reference>